<dbReference type="HAMAP" id="MF_00108">
    <property type="entry name" value="IspD"/>
    <property type="match status" value="1"/>
</dbReference>
<evidence type="ECO:0000256" key="4">
    <source>
        <dbReference type="ARBA" id="ARBA00022679"/>
    </source>
</evidence>
<keyword evidence="5 7" id="KW-0548">Nucleotidyltransferase</keyword>
<dbReference type="OrthoDB" id="9806837at2"/>
<accession>A0A833MB59</accession>
<dbReference type="GO" id="GO:0050518">
    <property type="term" value="F:2-C-methyl-D-erythritol 4-phosphate cytidylyltransferase activity"/>
    <property type="evidence" value="ECO:0007669"/>
    <property type="project" value="UniProtKB-UniRule"/>
</dbReference>
<evidence type="ECO:0000313" key="9">
    <source>
        <dbReference type="Proteomes" id="UP000465601"/>
    </source>
</evidence>
<dbReference type="Gene3D" id="3.90.550.10">
    <property type="entry name" value="Spore Coat Polysaccharide Biosynthesis Protein SpsA, Chain A"/>
    <property type="match status" value="1"/>
</dbReference>
<organism evidence="8 9">
    <name type="scientific">Alkaliphilus serpentinus</name>
    <dbReference type="NCBI Taxonomy" id="1482731"/>
    <lineage>
        <taxon>Bacteria</taxon>
        <taxon>Bacillati</taxon>
        <taxon>Bacillota</taxon>
        <taxon>Clostridia</taxon>
        <taxon>Peptostreptococcales</taxon>
        <taxon>Natronincolaceae</taxon>
        <taxon>Alkaliphilus</taxon>
    </lineage>
</organism>
<dbReference type="AlphaFoldDB" id="A0A833MB59"/>
<dbReference type="Pfam" id="PF01128">
    <property type="entry name" value="IspD"/>
    <property type="match status" value="1"/>
</dbReference>
<dbReference type="NCBIfam" id="TIGR00453">
    <property type="entry name" value="ispD"/>
    <property type="match status" value="1"/>
</dbReference>
<comment type="function">
    <text evidence="7">Catalyzes the formation of 4-diphosphocytidyl-2-C-methyl-D-erythritol from CTP and 2-C-methyl-D-erythritol 4-phosphate (MEP).</text>
</comment>
<evidence type="ECO:0000256" key="1">
    <source>
        <dbReference type="ARBA" id="ARBA00001282"/>
    </source>
</evidence>
<evidence type="ECO:0000256" key="7">
    <source>
        <dbReference type="HAMAP-Rule" id="MF_00108"/>
    </source>
</evidence>
<name>A0A833MB59_9FIRM</name>
<evidence type="ECO:0000256" key="3">
    <source>
        <dbReference type="ARBA" id="ARBA00009789"/>
    </source>
</evidence>
<dbReference type="Proteomes" id="UP000465601">
    <property type="component" value="Unassembled WGS sequence"/>
</dbReference>
<keyword evidence="4 7" id="KW-0808">Transferase</keyword>
<feature type="site" description="Positions MEP for the nucleophilic attack" evidence="7">
    <location>
        <position position="210"/>
    </location>
</feature>
<comment type="catalytic activity">
    <reaction evidence="1 7">
        <text>2-C-methyl-D-erythritol 4-phosphate + CTP + H(+) = 4-CDP-2-C-methyl-D-erythritol + diphosphate</text>
        <dbReference type="Rhea" id="RHEA:13429"/>
        <dbReference type="ChEBI" id="CHEBI:15378"/>
        <dbReference type="ChEBI" id="CHEBI:33019"/>
        <dbReference type="ChEBI" id="CHEBI:37563"/>
        <dbReference type="ChEBI" id="CHEBI:57823"/>
        <dbReference type="ChEBI" id="CHEBI:58262"/>
        <dbReference type="EC" id="2.7.7.60"/>
    </reaction>
</comment>
<dbReference type="CDD" id="cd02516">
    <property type="entry name" value="CDP-ME_synthetase"/>
    <property type="match status" value="1"/>
</dbReference>
<dbReference type="SUPFAM" id="SSF53448">
    <property type="entry name" value="Nucleotide-diphospho-sugar transferases"/>
    <property type="match status" value="1"/>
</dbReference>
<dbReference type="NCBIfam" id="NF001186">
    <property type="entry name" value="PRK00155.2-3"/>
    <property type="match status" value="1"/>
</dbReference>
<dbReference type="PANTHER" id="PTHR32125:SF4">
    <property type="entry name" value="2-C-METHYL-D-ERYTHRITOL 4-PHOSPHATE CYTIDYLYLTRANSFERASE, CHLOROPLASTIC"/>
    <property type="match status" value="1"/>
</dbReference>
<sequence>MSRKTYGIIVAAGKGKRMDTNINKQYIELKGKPILAHTLEVFEKCEVIDGVIVVVGESEEELCRVEIVDKYTYSKVVEIVVGGQERFDSVSNGIKALPKDCDIVVIHDGARPFVSTDIIKKSIETAEVYGSAIAAVPVKDTIKLVNNMQVEKTLDRKSLWAVQTPQTFKVKLLEEGFNTEFSKEVTDDSTIIEGLGYHPRIIEGSYSNIKITTPEDLLIAEMLIMKRGEGND</sequence>
<dbReference type="InterPro" id="IPR001228">
    <property type="entry name" value="IspD"/>
</dbReference>
<reference evidence="8 9" key="1">
    <citation type="submission" date="2019-10" db="EMBL/GenBank/DDBJ databases">
        <title>Alkaliphilus serpentinus sp. nov. and Alkaliphilus pronyensis sp. nov., two novel anaerobic alkaliphilic species isolated from the serpentinized-hosted hydrothermal field of the Prony Bay (New Caledonia).</title>
        <authorList>
            <person name="Postec A."/>
        </authorList>
    </citation>
    <scope>NUCLEOTIDE SEQUENCE [LARGE SCALE GENOMIC DNA]</scope>
    <source>
        <strain evidence="8 9">LacT</strain>
    </source>
</reference>
<keyword evidence="9" id="KW-1185">Reference proteome</keyword>
<dbReference type="InterPro" id="IPR018294">
    <property type="entry name" value="ISPD_synthase_CS"/>
</dbReference>
<dbReference type="InterPro" id="IPR050088">
    <property type="entry name" value="IspD/TarI_cytidylyltransf_bact"/>
</dbReference>
<dbReference type="InterPro" id="IPR034683">
    <property type="entry name" value="IspD/TarI"/>
</dbReference>
<evidence type="ECO:0000313" key="8">
    <source>
        <dbReference type="EMBL" id="KAB3532414.1"/>
    </source>
</evidence>
<feature type="site" description="Transition state stabilizer" evidence="7">
    <location>
        <position position="17"/>
    </location>
</feature>
<evidence type="ECO:0000256" key="6">
    <source>
        <dbReference type="ARBA" id="ARBA00023229"/>
    </source>
</evidence>
<protein>
    <recommendedName>
        <fullName evidence="7">2-C-methyl-D-erythritol 4-phosphate cytidylyltransferase</fullName>
        <ecNumber evidence="7">2.7.7.60</ecNumber>
    </recommendedName>
    <alternativeName>
        <fullName evidence="7">4-diphosphocytidyl-2C-methyl-D-erythritol synthase</fullName>
    </alternativeName>
    <alternativeName>
        <fullName evidence="7">MEP cytidylyltransferase</fullName>
        <shortName evidence="7">MCT</shortName>
    </alternativeName>
</protein>
<evidence type="ECO:0000256" key="5">
    <source>
        <dbReference type="ARBA" id="ARBA00022695"/>
    </source>
</evidence>
<feature type="site" description="Positions MEP for the nucleophilic attack" evidence="7">
    <location>
        <position position="156"/>
    </location>
</feature>
<dbReference type="PROSITE" id="PS01295">
    <property type="entry name" value="ISPD"/>
    <property type="match status" value="1"/>
</dbReference>
<comment type="pathway">
    <text evidence="2 7">Isoprenoid biosynthesis; isopentenyl diphosphate biosynthesis via DXP pathway; isopentenyl diphosphate from 1-deoxy-D-xylulose 5-phosphate: step 2/6.</text>
</comment>
<dbReference type="RefSeq" id="WP_151864785.1">
    <property type="nucleotide sequence ID" value="NZ_WBZB01000009.1"/>
</dbReference>
<proteinExistence type="inferred from homology"/>
<comment type="caution">
    <text evidence="8">The sequence shown here is derived from an EMBL/GenBank/DDBJ whole genome shotgun (WGS) entry which is preliminary data.</text>
</comment>
<dbReference type="FunFam" id="3.90.550.10:FF:000003">
    <property type="entry name" value="2-C-methyl-D-erythritol 4-phosphate cytidylyltransferase"/>
    <property type="match status" value="1"/>
</dbReference>
<dbReference type="UniPathway" id="UPA00056">
    <property type="reaction ID" value="UER00093"/>
</dbReference>
<dbReference type="EMBL" id="WBZB01000009">
    <property type="protein sequence ID" value="KAB3532414.1"/>
    <property type="molecule type" value="Genomic_DNA"/>
</dbReference>
<feature type="site" description="Transition state stabilizer" evidence="7">
    <location>
        <position position="24"/>
    </location>
</feature>
<dbReference type="GO" id="GO:0019288">
    <property type="term" value="P:isopentenyl diphosphate biosynthetic process, methylerythritol 4-phosphate pathway"/>
    <property type="evidence" value="ECO:0007669"/>
    <property type="project" value="UniProtKB-UniRule"/>
</dbReference>
<gene>
    <name evidence="7" type="primary">ispD</name>
    <name evidence="8" type="ORF">F8153_02530</name>
</gene>
<comment type="similarity">
    <text evidence="3 7">Belongs to the IspD/TarI cytidylyltransferase family. IspD subfamily.</text>
</comment>
<dbReference type="InterPro" id="IPR029044">
    <property type="entry name" value="Nucleotide-diphossugar_trans"/>
</dbReference>
<keyword evidence="6 7" id="KW-0414">Isoprene biosynthesis</keyword>
<dbReference type="PANTHER" id="PTHR32125">
    <property type="entry name" value="2-C-METHYL-D-ERYTHRITOL 4-PHOSPHATE CYTIDYLYLTRANSFERASE, CHLOROPLASTIC"/>
    <property type="match status" value="1"/>
</dbReference>
<evidence type="ECO:0000256" key="2">
    <source>
        <dbReference type="ARBA" id="ARBA00004787"/>
    </source>
</evidence>
<dbReference type="EC" id="2.7.7.60" evidence="7"/>